<evidence type="ECO:0000256" key="2">
    <source>
        <dbReference type="ARBA" id="ARBA00022692"/>
    </source>
</evidence>
<feature type="transmembrane region" description="Helical" evidence="6">
    <location>
        <begin position="267"/>
        <end position="289"/>
    </location>
</feature>
<feature type="transmembrane region" description="Helical" evidence="6">
    <location>
        <begin position="369"/>
        <end position="392"/>
    </location>
</feature>
<feature type="transmembrane region" description="Helical" evidence="6">
    <location>
        <begin position="320"/>
        <end position="337"/>
    </location>
</feature>
<keyword evidence="7" id="KW-0732">Signal</keyword>
<dbReference type="Gene3D" id="3.90.226.10">
    <property type="entry name" value="2-enoyl-CoA Hydratase, Chain A, domain 1"/>
    <property type="match status" value="1"/>
</dbReference>
<keyword evidence="2 6" id="KW-0812">Transmembrane</keyword>
<feature type="signal peptide" evidence="7">
    <location>
        <begin position="1"/>
        <end position="24"/>
    </location>
</feature>
<evidence type="ECO:0000259" key="9">
    <source>
        <dbReference type="Pfam" id="PF24961"/>
    </source>
</evidence>
<dbReference type="InterPro" id="IPR056738">
    <property type="entry name" value="NfeD1b_N"/>
</dbReference>
<dbReference type="InterPro" id="IPR056739">
    <property type="entry name" value="NfeD_membrane"/>
</dbReference>
<evidence type="ECO:0000256" key="4">
    <source>
        <dbReference type="ARBA" id="ARBA00023136"/>
    </source>
</evidence>
<dbReference type="PANTHER" id="PTHR33507">
    <property type="entry name" value="INNER MEMBRANE PROTEIN YBBJ"/>
    <property type="match status" value="1"/>
</dbReference>
<dbReference type="Pfam" id="PF01957">
    <property type="entry name" value="NfeD"/>
    <property type="match status" value="1"/>
</dbReference>
<dbReference type="InterPro" id="IPR012340">
    <property type="entry name" value="NA-bd_OB-fold"/>
</dbReference>
<evidence type="ECO:0000259" key="10">
    <source>
        <dbReference type="Pfam" id="PF25145"/>
    </source>
</evidence>
<evidence type="ECO:0000256" key="5">
    <source>
        <dbReference type="SAM" id="MobiDB-lite"/>
    </source>
</evidence>
<dbReference type="InterPro" id="IPR052165">
    <property type="entry name" value="Membrane_assoc_protease"/>
</dbReference>
<feature type="domain" description="NfeD-like C-terminal" evidence="8">
    <location>
        <begin position="409"/>
        <end position="459"/>
    </location>
</feature>
<dbReference type="RefSeq" id="WP_119741869.1">
    <property type="nucleotide sequence ID" value="NZ_QYUN01000002.1"/>
</dbReference>
<dbReference type="Pfam" id="PF25145">
    <property type="entry name" value="NfeD1b_N"/>
    <property type="match status" value="1"/>
</dbReference>
<feature type="region of interest" description="Disordered" evidence="5">
    <location>
        <begin position="126"/>
        <end position="177"/>
    </location>
</feature>
<comment type="caution">
    <text evidence="11">The sequence shown here is derived from an EMBL/GenBank/DDBJ whole genome shotgun (WGS) entry which is preliminary data.</text>
</comment>
<evidence type="ECO:0000313" key="12">
    <source>
        <dbReference type="Proteomes" id="UP000285190"/>
    </source>
</evidence>
<feature type="compositionally biased region" description="Basic and acidic residues" evidence="5">
    <location>
        <begin position="143"/>
        <end position="165"/>
    </location>
</feature>
<dbReference type="AlphaFoldDB" id="A0A418X674"/>
<dbReference type="Proteomes" id="UP000285190">
    <property type="component" value="Unassembled WGS sequence"/>
</dbReference>
<organism evidence="11 12">
    <name type="scientific">Noviherbaspirillum cavernae</name>
    <dbReference type="NCBI Taxonomy" id="2320862"/>
    <lineage>
        <taxon>Bacteria</taxon>
        <taxon>Pseudomonadati</taxon>
        <taxon>Pseudomonadota</taxon>
        <taxon>Betaproteobacteria</taxon>
        <taxon>Burkholderiales</taxon>
        <taxon>Oxalobacteraceae</taxon>
        <taxon>Noviherbaspirillum</taxon>
    </lineage>
</organism>
<evidence type="ECO:0000256" key="7">
    <source>
        <dbReference type="SAM" id="SignalP"/>
    </source>
</evidence>
<dbReference type="Gene3D" id="2.40.50.140">
    <property type="entry name" value="Nucleic acid-binding proteins"/>
    <property type="match status" value="1"/>
</dbReference>
<dbReference type="CDD" id="cd07020">
    <property type="entry name" value="Clp_protease_NfeD_1"/>
    <property type="match status" value="1"/>
</dbReference>
<dbReference type="SUPFAM" id="SSF52096">
    <property type="entry name" value="ClpP/crotonase"/>
    <property type="match status" value="1"/>
</dbReference>
<reference evidence="11 12" key="1">
    <citation type="submission" date="2018-09" db="EMBL/GenBank/DDBJ databases">
        <authorList>
            <person name="Zhu H."/>
        </authorList>
    </citation>
    <scope>NUCLEOTIDE SEQUENCE [LARGE SCALE GENOMIC DNA]</scope>
    <source>
        <strain evidence="11 12">K2R10-39</strain>
    </source>
</reference>
<evidence type="ECO:0000259" key="8">
    <source>
        <dbReference type="Pfam" id="PF01957"/>
    </source>
</evidence>
<keyword evidence="12" id="KW-1185">Reference proteome</keyword>
<keyword evidence="3 6" id="KW-1133">Transmembrane helix</keyword>
<dbReference type="SUPFAM" id="SSF141322">
    <property type="entry name" value="NfeD domain-like"/>
    <property type="match status" value="1"/>
</dbReference>
<proteinExistence type="predicted"/>
<dbReference type="GO" id="GO:0016020">
    <property type="term" value="C:membrane"/>
    <property type="evidence" value="ECO:0007669"/>
    <property type="project" value="UniProtKB-SubCell"/>
</dbReference>
<sequence>MNGSFIRRIAVILGFAALCCSVHAAPAPVVILTLDGAVAPASADYINRGITRAARDGAQLVVLMVDTPGGLDTSMRSIIKTILASPVPVAAFVAPSGARAASAGTYILYASHIAAMAPGTNLGAATPVQIGGSPEPAAPDKPATGKKDEKNDKNDKSKKPDEGKPPETLTGQPMTRKQVNDAAAYIRGLAQMRGRNMEWAEKAVREAVSLSSEDALQQHVVDYVATDLANLLQQLDGKKVNVQGQDRTLQTSAAPQIRYAPDWRVRFLAVITDPGIALILLAIGVYGLLFEFMTPGMVLPGVLGGICLLLALYALQLLPVNYAGLALIVLGLAFMIGEAFFPSFGTLGLGGIIAFVFGAVILIDTELPGFGIPFALIVSIAALNALLIAAIVTVAAKTHRRKVVIGEREMIGMVAEVLDDTAWARVRGEIWRVVSKTPLQSAQKVKVLSRNGLVLEVAPLGNHDKGE</sequence>
<name>A0A418X674_9BURK</name>
<dbReference type="FunFam" id="3.90.226.10:FF:000089">
    <property type="entry name" value="Membrane-bound serine protease"/>
    <property type="match status" value="1"/>
</dbReference>
<evidence type="ECO:0000256" key="6">
    <source>
        <dbReference type="SAM" id="Phobius"/>
    </source>
</evidence>
<evidence type="ECO:0000256" key="1">
    <source>
        <dbReference type="ARBA" id="ARBA00004141"/>
    </source>
</evidence>
<feature type="chain" id="PRO_5019279018" evidence="7">
    <location>
        <begin position="25"/>
        <end position="467"/>
    </location>
</feature>
<protein>
    <submittedName>
        <fullName evidence="11">Nodulation protein NfeD</fullName>
    </submittedName>
</protein>
<feature type="domain" description="NfeD1b N-terminal" evidence="10">
    <location>
        <begin position="31"/>
        <end position="133"/>
    </location>
</feature>
<dbReference type="InterPro" id="IPR029045">
    <property type="entry name" value="ClpP/crotonase-like_dom_sf"/>
</dbReference>
<keyword evidence="4 6" id="KW-0472">Membrane</keyword>
<accession>A0A418X674</accession>
<feature type="transmembrane region" description="Helical" evidence="6">
    <location>
        <begin position="344"/>
        <end position="363"/>
    </location>
</feature>
<evidence type="ECO:0000313" key="11">
    <source>
        <dbReference type="EMBL" id="RJG07939.1"/>
    </source>
</evidence>
<dbReference type="Pfam" id="PF24961">
    <property type="entry name" value="NfeD_membrane"/>
    <property type="match status" value="1"/>
</dbReference>
<dbReference type="OrthoDB" id="5289056at2"/>
<feature type="domain" description="NfeD integral membrane" evidence="9">
    <location>
        <begin position="276"/>
        <end position="392"/>
    </location>
</feature>
<dbReference type="PANTHER" id="PTHR33507:SF4">
    <property type="entry name" value="NODULATION COMPETITIVENESS PROTEIN NFED"/>
    <property type="match status" value="1"/>
</dbReference>
<evidence type="ECO:0000256" key="3">
    <source>
        <dbReference type="ARBA" id="ARBA00022989"/>
    </source>
</evidence>
<comment type="subcellular location">
    <subcellularLocation>
        <location evidence="1">Membrane</location>
        <topology evidence="1">Multi-pass membrane protein</topology>
    </subcellularLocation>
</comment>
<dbReference type="InterPro" id="IPR002810">
    <property type="entry name" value="NfeD-like_C"/>
</dbReference>
<dbReference type="EMBL" id="QYUN01000002">
    <property type="protein sequence ID" value="RJG07939.1"/>
    <property type="molecule type" value="Genomic_DNA"/>
</dbReference>
<gene>
    <name evidence="11" type="ORF">D3870_08615</name>
</gene>